<dbReference type="CDD" id="cd02947">
    <property type="entry name" value="TRX_family"/>
    <property type="match status" value="1"/>
</dbReference>
<organism evidence="2 4">
    <name type="scientific">Acidovorax temperans</name>
    <dbReference type="NCBI Taxonomy" id="80878"/>
    <lineage>
        <taxon>Bacteria</taxon>
        <taxon>Pseudomonadati</taxon>
        <taxon>Pseudomonadota</taxon>
        <taxon>Betaproteobacteria</taxon>
        <taxon>Burkholderiales</taxon>
        <taxon>Comamonadaceae</taxon>
        <taxon>Acidovorax</taxon>
    </lineage>
</organism>
<evidence type="ECO:0000313" key="3">
    <source>
        <dbReference type="EMBL" id="TQN07475.1"/>
    </source>
</evidence>
<evidence type="ECO:0000259" key="1">
    <source>
        <dbReference type="PROSITE" id="PS51352"/>
    </source>
</evidence>
<reference evidence="2 4" key="1">
    <citation type="submission" date="2014-12" db="EMBL/GenBank/DDBJ databases">
        <title>Isolation of bacteria from lake water.</title>
        <authorList>
            <person name="Sheng K.-Y."/>
            <person name="Chin P.-S."/>
            <person name="Chan K.-G."/>
            <person name="Tan G.S."/>
        </authorList>
    </citation>
    <scope>NUCLEOTIDE SEQUENCE [LARGE SCALE GENOMIC DNA]</scope>
    <source>
        <strain evidence="2 4">KY4</strain>
    </source>
</reference>
<dbReference type="Proteomes" id="UP000316993">
    <property type="component" value="Unassembled WGS sequence"/>
</dbReference>
<dbReference type="InterPro" id="IPR013766">
    <property type="entry name" value="Thioredoxin_domain"/>
</dbReference>
<name>A0A0D7K8L4_9BURK</name>
<dbReference type="PROSITE" id="PS51352">
    <property type="entry name" value="THIOREDOXIN_2"/>
    <property type="match status" value="1"/>
</dbReference>
<evidence type="ECO:0000313" key="5">
    <source>
        <dbReference type="Proteomes" id="UP000316993"/>
    </source>
</evidence>
<evidence type="ECO:0000313" key="4">
    <source>
        <dbReference type="Proteomes" id="UP000032566"/>
    </source>
</evidence>
<dbReference type="EMBL" id="VFPV01000001">
    <property type="protein sequence ID" value="TQN07475.1"/>
    <property type="molecule type" value="Genomic_DNA"/>
</dbReference>
<dbReference type="EMBL" id="JXYQ01000060">
    <property type="protein sequence ID" value="KJA09503.1"/>
    <property type="molecule type" value="Genomic_DNA"/>
</dbReference>
<reference evidence="3 5" key="2">
    <citation type="submission" date="2019-06" db="EMBL/GenBank/DDBJ databases">
        <title>Genomic Encyclopedia of Archaeal and Bacterial Type Strains, Phase II (KMG-II): from individual species to whole genera.</title>
        <authorList>
            <person name="Goeker M."/>
        </authorList>
    </citation>
    <scope>NUCLEOTIDE SEQUENCE [LARGE SCALE GENOMIC DNA]</scope>
    <source>
        <strain evidence="3 5">DSM 7270</strain>
    </source>
</reference>
<dbReference type="SUPFAM" id="SSF52833">
    <property type="entry name" value="Thioredoxin-like"/>
    <property type="match status" value="1"/>
</dbReference>
<dbReference type="STRING" id="80878.RP29_16190"/>
<proteinExistence type="predicted"/>
<dbReference type="InterPro" id="IPR036249">
    <property type="entry name" value="Thioredoxin-like_sf"/>
</dbReference>
<accession>A0A0D7K8L4</accession>
<dbReference type="PATRIC" id="fig|80878.5.peg.3154"/>
<dbReference type="Proteomes" id="UP000032566">
    <property type="component" value="Unassembled WGS sequence"/>
</dbReference>
<dbReference type="OrthoDB" id="8521206at2"/>
<comment type="caution">
    <text evidence="2">The sequence shown here is derived from an EMBL/GenBank/DDBJ whole genome shotgun (WGS) entry which is preliminary data.</text>
</comment>
<keyword evidence="4" id="KW-1185">Reference proteome</keyword>
<gene>
    <name evidence="3" type="ORF">BDD18_0597</name>
    <name evidence="2" type="ORF">RP29_16190</name>
</gene>
<evidence type="ECO:0000313" key="2">
    <source>
        <dbReference type="EMBL" id="KJA09503.1"/>
    </source>
</evidence>
<dbReference type="RefSeq" id="WP_044400859.1">
    <property type="nucleotide sequence ID" value="NZ_JXYQ01000060.1"/>
</dbReference>
<dbReference type="Gene3D" id="3.40.30.10">
    <property type="entry name" value="Glutaredoxin"/>
    <property type="match status" value="1"/>
</dbReference>
<dbReference type="Pfam" id="PF00085">
    <property type="entry name" value="Thioredoxin"/>
    <property type="match status" value="1"/>
</dbReference>
<protein>
    <submittedName>
        <fullName evidence="2">Thioredoxin</fullName>
    </submittedName>
</protein>
<sequence length="134" mass="14390">MPSHTALPVDSTAPAAQPGGWWAVCLCAGWCGTCRDYRALFDALAQAHPEVRFEWVDIEDESELAGDLDVETFPTLLIADGRKAHFLGPLLPQAAVLERLLTTLRSGAPSGAATDPMAQEVFDRVRADRTVAGT</sequence>
<feature type="domain" description="Thioredoxin" evidence="1">
    <location>
        <begin position="1"/>
        <end position="106"/>
    </location>
</feature>
<dbReference type="AlphaFoldDB" id="A0A0D7K8L4"/>